<dbReference type="InterPro" id="IPR039266">
    <property type="entry name" value="EN-1/SPM"/>
</dbReference>
<reference evidence="2" key="1">
    <citation type="journal article" date="2013" name="Nat. Commun.">
        <title>Whole-genome sequencing of Oryza brachyantha reveals mechanisms underlying Oryza genome evolution.</title>
        <authorList>
            <person name="Chen J."/>
            <person name="Huang Q."/>
            <person name="Gao D."/>
            <person name="Wang J."/>
            <person name="Lang Y."/>
            <person name="Liu T."/>
            <person name="Li B."/>
            <person name="Bai Z."/>
            <person name="Luis Goicoechea J."/>
            <person name="Liang C."/>
            <person name="Chen C."/>
            <person name="Zhang W."/>
            <person name="Sun S."/>
            <person name="Liao Y."/>
            <person name="Zhang X."/>
            <person name="Yang L."/>
            <person name="Song C."/>
            <person name="Wang M."/>
            <person name="Shi J."/>
            <person name="Liu G."/>
            <person name="Liu J."/>
            <person name="Zhou H."/>
            <person name="Zhou W."/>
            <person name="Yu Q."/>
            <person name="An N."/>
            <person name="Chen Y."/>
            <person name="Cai Q."/>
            <person name="Wang B."/>
            <person name="Liu B."/>
            <person name="Min J."/>
            <person name="Huang Y."/>
            <person name="Wu H."/>
            <person name="Li Z."/>
            <person name="Zhang Y."/>
            <person name="Yin Y."/>
            <person name="Song W."/>
            <person name="Jiang J."/>
            <person name="Jackson S.A."/>
            <person name="Wing R.A."/>
            <person name="Wang J."/>
            <person name="Chen M."/>
        </authorList>
    </citation>
    <scope>NUCLEOTIDE SEQUENCE [LARGE SCALE GENOMIC DNA]</scope>
    <source>
        <strain evidence="2">cv. IRGC 101232</strain>
    </source>
</reference>
<sequence length="305" mass="35542">MWMEESIQKKTRVPNGIVTCILRDRYPEALFIPEDGSESVGRMEPATNWKHYQAAVDPLEEYGNLLERVEADFWARYRWKEGHEAHAKKVLFNVIKNKIGQMLYWTLIQAVLRYYKEILKIPMKEEEACTIYLTQEQYIQGQKEGREISRLEGYIYGHRSKTSQDPNVLCNDNSTNRLASYKGVLRKKHGPTCDWMNQPIDGSAVYQACGGKKHGRFGICDGLISTSSVLHNVRAETSSGERVQQERDRLDREVDERINKTLEDRMSQLEERNRVQNNQAQEQIREQVAAAVHATNEHWLKYIQH</sequence>
<protein>
    <submittedName>
        <fullName evidence="2">Uncharacterized protein</fullName>
    </submittedName>
</protein>
<dbReference type="eggNOG" id="ENOG502R7C4">
    <property type="taxonomic scope" value="Eukaryota"/>
</dbReference>
<feature type="coiled-coil region" evidence="1">
    <location>
        <begin position="252"/>
        <end position="297"/>
    </location>
</feature>
<keyword evidence="3" id="KW-1185">Reference proteome</keyword>
<proteinExistence type="predicted"/>
<evidence type="ECO:0000313" key="3">
    <source>
        <dbReference type="Proteomes" id="UP000006038"/>
    </source>
</evidence>
<accession>J3LW39</accession>
<dbReference type="AlphaFoldDB" id="J3LW39"/>
<organism evidence="2">
    <name type="scientific">Oryza brachyantha</name>
    <name type="common">malo sina</name>
    <dbReference type="NCBI Taxonomy" id="4533"/>
    <lineage>
        <taxon>Eukaryota</taxon>
        <taxon>Viridiplantae</taxon>
        <taxon>Streptophyta</taxon>
        <taxon>Embryophyta</taxon>
        <taxon>Tracheophyta</taxon>
        <taxon>Spermatophyta</taxon>
        <taxon>Magnoliopsida</taxon>
        <taxon>Liliopsida</taxon>
        <taxon>Poales</taxon>
        <taxon>Poaceae</taxon>
        <taxon>BOP clade</taxon>
        <taxon>Oryzoideae</taxon>
        <taxon>Oryzeae</taxon>
        <taxon>Oryzinae</taxon>
        <taxon>Oryza</taxon>
    </lineage>
</organism>
<dbReference type="PANTHER" id="PTHR33157:SF12">
    <property type="entry name" value="TRANSPOSASE TNP1_EN_SPM-LIKE DOMAIN-CONTAINING PROTEIN"/>
    <property type="match status" value="1"/>
</dbReference>
<evidence type="ECO:0000256" key="1">
    <source>
        <dbReference type="SAM" id="Coils"/>
    </source>
</evidence>
<dbReference type="HOGENOM" id="CLU_783823_0_0_1"/>
<dbReference type="EnsemblPlants" id="OB04G13640.1">
    <property type="protein sequence ID" value="OB04G13640.1"/>
    <property type="gene ID" value="OB04G13640"/>
</dbReference>
<dbReference type="GO" id="GO:0032196">
    <property type="term" value="P:transposition"/>
    <property type="evidence" value="ECO:0007669"/>
    <property type="project" value="InterPro"/>
</dbReference>
<dbReference type="PANTHER" id="PTHR33157">
    <property type="entry name" value="AUTONOMOUS TRANSPOSABLE ELEMENT EN-1 MOSAIC PROTEIN-RELATED"/>
    <property type="match status" value="1"/>
</dbReference>
<dbReference type="Gramene" id="OB04G13640.1">
    <property type="protein sequence ID" value="OB04G13640.1"/>
    <property type="gene ID" value="OB04G13640"/>
</dbReference>
<keyword evidence="1" id="KW-0175">Coiled coil</keyword>
<name>J3LW39_ORYBR</name>
<evidence type="ECO:0000313" key="2">
    <source>
        <dbReference type="EnsemblPlants" id="OB04G13640.1"/>
    </source>
</evidence>
<reference evidence="2" key="2">
    <citation type="submission" date="2013-04" db="UniProtKB">
        <authorList>
            <consortium name="EnsemblPlants"/>
        </authorList>
    </citation>
    <scope>IDENTIFICATION</scope>
</reference>
<dbReference type="Proteomes" id="UP000006038">
    <property type="component" value="Chromosome 4"/>
</dbReference>